<evidence type="ECO:0000313" key="2">
    <source>
        <dbReference type="EMBL" id="ULU08208.1"/>
    </source>
</evidence>
<dbReference type="Proteomes" id="UP000827892">
    <property type="component" value="Chromosome II"/>
</dbReference>
<evidence type="ECO:0000256" key="1">
    <source>
        <dbReference type="SAM" id="MobiDB-lite"/>
    </source>
</evidence>
<name>A0AAE9IW16_CAEBR</name>
<dbReference type="AlphaFoldDB" id="A0AAE9IW16"/>
<accession>A0AAE9IW16</accession>
<dbReference type="EMBL" id="CP090892">
    <property type="protein sequence ID" value="ULU08208.1"/>
    <property type="molecule type" value="Genomic_DNA"/>
</dbReference>
<feature type="region of interest" description="Disordered" evidence="1">
    <location>
        <begin position="64"/>
        <end position="87"/>
    </location>
</feature>
<evidence type="ECO:0000313" key="3">
    <source>
        <dbReference type="Proteomes" id="UP000827892"/>
    </source>
</evidence>
<gene>
    <name evidence="2" type="ORF">L3Y34_019376</name>
</gene>
<protein>
    <submittedName>
        <fullName evidence="2">Uncharacterized protein</fullName>
    </submittedName>
</protein>
<reference evidence="2 3" key="1">
    <citation type="submission" date="2022-05" db="EMBL/GenBank/DDBJ databases">
        <title>Chromosome-level reference genomes for two strains of Caenorhabditis briggsae: an improved platform for comparative genomics.</title>
        <authorList>
            <person name="Stevens L."/>
            <person name="Andersen E.C."/>
        </authorList>
    </citation>
    <scope>NUCLEOTIDE SEQUENCE [LARGE SCALE GENOMIC DNA]</scope>
    <source>
        <strain evidence="2">QX1410_ONT</strain>
        <tissue evidence="2">Whole-organism</tissue>
    </source>
</reference>
<proteinExistence type="predicted"/>
<feature type="compositionally biased region" description="Basic residues" evidence="1">
    <location>
        <begin position="75"/>
        <end position="84"/>
    </location>
</feature>
<sequence length="192" mass="22380">MISAQQVLPLCDPVNLLVWENEVRKMAARSAMVQVLHPFNIDALLATPNPLLAAGYSLEALQLQLSPQNRERPKPRNPRRRTPRKDRLEHLAEIAEQQEKLEDPEELERSRKINESRIPERQWVPYYGPSCNWSRLGKKERARRIQKFIEKLPMERRHEADVQWPVIPTTPEVITLDPDSDESDRSSVIILN</sequence>
<organism evidence="2 3">
    <name type="scientific">Caenorhabditis briggsae</name>
    <dbReference type="NCBI Taxonomy" id="6238"/>
    <lineage>
        <taxon>Eukaryota</taxon>
        <taxon>Metazoa</taxon>
        <taxon>Ecdysozoa</taxon>
        <taxon>Nematoda</taxon>
        <taxon>Chromadorea</taxon>
        <taxon>Rhabditida</taxon>
        <taxon>Rhabditina</taxon>
        <taxon>Rhabditomorpha</taxon>
        <taxon>Rhabditoidea</taxon>
        <taxon>Rhabditidae</taxon>
        <taxon>Peloderinae</taxon>
        <taxon>Caenorhabditis</taxon>
    </lineage>
</organism>